<evidence type="ECO:0000313" key="5">
    <source>
        <dbReference type="Proteomes" id="UP001054837"/>
    </source>
</evidence>
<keyword evidence="5" id="KW-1185">Reference proteome</keyword>
<organism evidence="4 5">
    <name type="scientific">Caerostris darwini</name>
    <dbReference type="NCBI Taxonomy" id="1538125"/>
    <lineage>
        <taxon>Eukaryota</taxon>
        <taxon>Metazoa</taxon>
        <taxon>Ecdysozoa</taxon>
        <taxon>Arthropoda</taxon>
        <taxon>Chelicerata</taxon>
        <taxon>Arachnida</taxon>
        <taxon>Araneae</taxon>
        <taxon>Araneomorphae</taxon>
        <taxon>Entelegynae</taxon>
        <taxon>Araneoidea</taxon>
        <taxon>Araneidae</taxon>
        <taxon>Caerostris</taxon>
    </lineage>
</organism>
<dbReference type="EMBL" id="BPLQ01002706">
    <property type="protein sequence ID" value="GIX95192.1"/>
    <property type="molecule type" value="Genomic_DNA"/>
</dbReference>
<protein>
    <submittedName>
        <fullName evidence="4">Uncharacterized protein</fullName>
    </submittedName>
</protein>
<keyword evidence="2" id="KW-0472">Membrane</keyword>
<name>A0AAV4WM46_9ARAC</name>
<feature type="transmembrane region" description="Helical" evidence="2">
    <location>
        <begin position="59"/>
        <end position="80"/>
    </location>
</feature>
<dbReference type="EMBL" id="BPLQ01014820">
    <property type="protein sequence ID" value="GIY83398.1"/>
    <property type="molecule type" value="Genomic_DNA"/>
</dbReference>
<keyword evidence="2" id="KW-0812">Transmembrane</keyword>
<evidence type="ECO:0000256" key="1">
    <source>
        <dbReference type="SAM" id="MobiDB-lite"/>
    </source>
</evidence>
<evidence type="ECO:0000313" key="3">
    <source>
        <dbReference type="EMBL" id="GIX95192.1"/>
    </source>
</evidence>
<keyword evidence="2" id="KW-1133">Transmembrane helix</keyword>
<dbReference type="Proteomes" id="UP001054837">
    <property type="component" value="Unassembled WGS sequence"/>
</dbReference>
<reference evidence="4 5" key="1">
    <citation type="submission" date="2021-06" db="EMBL/GenBank/DDBJ databases">
        <title>Caerostris darwini draft genome.</title>
        <authorList>
            <person name="Kono N."/>
            <person name="Arakawa K."/>
        </authorList>
    </citation>
    <scope>NUCLEOTIDE SEQUENCE [LARGE SCALE GENOMIC DNA]</scope>
</reference>
<evidence type="ECO:0000256" key="2">
    <source>
        <dbReference type="SAM" id="Phobius"/>
    </source>
</evidence>
<dbReference type="AlphaFoldDB" id="A0AAV4WM46"/>
<evidence type="ECO:0000313" key="4">
    <source>
        <dbReference type="EMBL" id="GIY83398.1"/>
    </source>
</evidence>
<accession>A0AAV4WM46</accession>
<comment type="caution">
    <text evidence="4">The sequence shown here is derived from an EMBL/GenBank/DDBJ whole genome shotgun (WGS) entry which is preliminary data.</text>
</comment>
<sequence>MRNGGSSGRHLSGHPPRLDNAPPDVYQYQEYEEEEEEYEYQDCCCITGFLRSLDLIQVIALWFIGVFLIESKIMCANIAFNESNNVCKYGRIRK</sequence>
<proteinExistence type="predicted"/>
<feature type="region of interest" description="Disordered" evidence="1">
    <location>
        <begin position="1"/>
        <end position="24"/>
    </location>
</feature>
<gene>
    <name evidence="4" type="ORF">CDAR_116401</name>
    <name evidence="3" type="ORF">CDAR_206451</name>
</gene>